<keyword evidence="3" id="KW-0804">Transcription</keyword>
<evidence type="ECO:0000256" key="2">
    <source>
        <dbReference type="ARBA" id="ARBA00023125"/>
    </source>
</evidence>
<dbReference type="PROSITE" id="PS50090">
    <property type="entry name" value="MYB_LIKE"/>
    <property type="match status" value="1"/>
</dbReference>
<dbReference type="GO" id="GO:0042795">
    <property type="term" value="P:snRNA transcription by RNA polymerase II"/>
    <property type="evidence" value="ECO:0007669"/>
    <property type="project" value="TreeGrafter"/>
</dbReference>
<keyword evidence="1" id="KW-0805">Transcription regulation</keyword>
<dbReference type="PROSITE" id="PS51294">
    <property type="entry name" value="HTH_MYB"/>
    <property type="match status" value="1"/>
</dbReference>
<evidence type="ECO:0000256" key="4">
    <source>
        <dbReference type="ARBA" id="ARBA00023242"/>
    </source>
</evidence>
<organism evidence="7">
    <name type="scientific">Trepomonas sp. PC1</name>
    <dbReference type="NCBI Taxonomy" id="1076344"/>
    <lineage>
        <taxon>Eukaryota</taxon>
        <taxon>Metamonada</taxon>
        <taxon>Diplomonadida</taxon>
        <taxon>Hexamitidae</taxon>
        <taxon>Hexamitinae</taxon>
        <taxon>Trepomonas</taxon>
    </lineage>
</organism>
<dbReference type="InterPro" id="IPR001005">
    <property type="entry name" value="SANT/Myb"/>
</dbReference>
<gene>
    <name evidence="7" type="ORF">TPC1_16561</name>
</gene>
<dbReference type="GO" id="GO:0001006">
    <property type="term" value="F:RNA polymerase III type 3 promoter sequence-specific DNA binding"/>
    <property type="evidence" value="ECO:0007669"/>
    <property type="project" value="TreeGrafter"/>
</dbReference>
<reference evidence="7" key="1">
    <citation type="submission" date="2015-07" db="EMBL/GenBank/DDBJ databases">
        <title>Adaptation to a free-living lifestyle via gene acquisitions in the diplomonad Trepomonas sp. PC1.</title>
        <authorList>
            <person name="Xu F."/>
            <person name="Jerlstrom-Hultqvist J."/>
            <person name="Kolisko M."/>
            <person name="Simpson A.G.B."/>
            <person name="Roger A.J."/>
            <person name="Svard S.G."/>
            <person name="Andersson J.O."/>
        </authorList>
    </citation>
    <scope>NUCLEOTIDE SEQUENCE</scope>
    <source>
        <strain evidence="7">PC1</strain>
    </source>
</reference>
<feature type="domain" description="HTH myb-type" evidence="6">
    <location>
        <begin position="66"/>
        <end position="113"/>
    </location>
</feature>
<dbReference type="PANTHER" id="PTHR46621:SF1">
    <property type="entry name" value="SNRNA-ACTIVATING PROTEIN COMPLEX SUBUNIT 4"/>
    <property type="match status" value="1"/>
</dbReference>
<evidence type="ECO:0000256" key="3">
    <source>
        <dbReference type="ARBA" id="ARBA00023163"/>
    </source>
</evidence>
<dbReference type="Pfam" id="PF13921">
    <property type="entry name" value="Myb_DNA-bind_6"/>
    <property type="match status" value="1"/>
</dbReference>
<dbReference type="EMBL" id="GDID01004873">
    <property type="protein sequence ID" value="JAP91733.1"/>
    <property type="molecule type" value="Transcribed_RNA"/>
</dbReference>
<dbReference type="CDD" id="cd00167">
    <property type="entry name" value="SANT"/>
    <property type="match status" value="2"/>
</dbReference>
<feature type="domain" description="Myb-like" evidence="5">
    <location>
        <begin position="66"/>
        <end position="109"/>
    </location>
</feature>
<evidence type="ECO:0000259" key="5">
    <source>
        <dbReference type="PROSITE" id="PS50090"/>
    </source>
</evidence>
<dbReference type="AlphaFoldDB" id="A0A146K499"/>
<dbReference type="PANTHER" id="PTHR46621">
    <property type="entry name" value="SNRNA-ACTIVATING PROTEIN COMPLEX SUBUNIT 4"/>
    <property type="match status" value="1"/>
</dbReference>
<dbReference type="GO" id="GO:0042796">
    <property type="term" value="P:snRNA transcription by RNA polymerase III"/>
    <property type="evidence" value="ECO:0007669"/>
    <property type="project" value="TreeGrafter"/>
</dbReference>
<dbReference type="SMART" id="SM00717">
    <property type="entry name" value="SANT"/>
    <property type="match status" value="2"/>
</dbReference>
<dbReference type="GO" id="GO:0000978">
    <property type="term" value="F:RNA polymerase II cis-regulatory region sequence-specific DNA binding"/>
    <property type="evidence" value="ECO:0007669"/>
    <property type="project" value="TreeGrafter"/>
</dbReference>
<dbReference type="InterPro" id="IPR009057">
    <property type="entry name" value="Homeodomain-like_sf"/>
</dbReference>
<sequence>KSVQITQKYHLWSAEEQAYLLEVTEKCKNNGKINWETVSKYFPNNKVTQLKSYFQKELRTGKVYYKWSKEEEEQLLDMVQRHNKEWPEIVKEFPKFSQGQLTSKYHNMLKQLKTIDIKQIDEKQAEDVLLIDPELINQIKRLLEQTQQ</sequence>
<evidence type="ECO:0000256" key="1">
    <source>
        <dbReference type="ARBA" id="ARBA00023015"/>
    </source>
</evidence>
<keyword evidence="2 7" id="KW-0238">DNA-binding</keyword>
<dbReference type="InterPro" id="IPR017930">
    <property type="entry name" value="Myb_dom"/>
</dbReference>
<proteinExistence type="predicted"/>
<name>A0A146K499_9EUKA</name>
<evidence type="ECO:0000259" key="6">
    <source>
        <dbReference type="PROSITE" id="PS51294"/>
    </source>
</evidence>
<dbReference type="SUPFAM" id="SSF46689">
    <property type="entry name" value="Homeodomain-like"/>
    <property type="match status" value="2"/>
</dbReference>
<keyword evidence="4" id="KW-0539">Nucleus</keyword>
<protein>
    <submittedName>
        <fullName evidence="7">Myb-like DNA-binding domain-containing protein</fullName>
    </submittedName>
</protein>
<dbReference type="InterPro" id="IPR051575">
    <property type="entry name" value="Myb-like_DNA-bd"/>
</dbReference>
<dbReference type="Gene3D" id="1.10.10.60">
    <property type="entry name" value="Homeodomain-like"/>
    <property type="match status" value="2"/>
</dbReference>
<feature type="non-terminal residue" evidence="7">
    <location>
        <position position="1"/>
    </location>
</feature>
<dbReference type="GO" id="GO:0019185">
    <property type="term" value="C:snRNA-activating protein complex"/>
    <property type="evidence" value="ECO:0007669"/>
    <property type="project" value="TreeGrafter"/>
</dbReference>
<accession>A0A146K499</accession>
<evidence type="ECO:0000313" key="7">
    <source>
        <dbReference type="EMBL" id="JAP91733.1"/>
    </source>
</evidence>